<accession>A0A3M3ATE3</accession>
<dbReference type="AlphaFoldDB" id="A0A3M3ATE3"/>
<name>A0A3M3ATE3_PSEYM</name>
<feature type="non-terminal residue" evidence="1">
    <location>
        <position position="1"/>
    </location>
</feature>
<evidence type="ECO:0000313" key="2">
    <source>
        <dbReference type="Proteomes" id="UP000282378"/>
    </source>
</evidence>
<organism evidence="1 2">
    <name type="scientific">Pseudomonas syringae pv. maculicola</name>
    <dbReference type="NCBI Taxonomy" id="59511"/>
    <lineage>
        <taxon>Bacteria</taxon>
        <taxon>Pseudomonadati</taxon>
        <taxon>Pseudomonadota</taxon>
        <taxon>Gammaproteobacteria</taxon>
        <taxon>Pseudomonadales</taxon>
        <taxon>Pseudomonadaceae</taxon>
        <taxon>Pseudomonas</taxon>
    </lineage>
</organism>
<feature type="non-terminal residue" evidence="1">
    <location>
        <position position="69"/>
    </location>
</feature>
<sequence length="69" mass="7736">SALCLIDTYPPAAMRSAVLKEVLSDWLESRSDFWSTDDDGLSAMAYYLELFGRWSPLPLEAPVLLLQAE</sequence>
<dbReference type="InterPro" id="IPR029058">
    <property type="entry name" value="AB_hydrolase_fold"/>
</dbReference>
<dbReference type="EMBL" id="RBNL01000307">
    <property type="protein sequence ID" value="RMM03753.1"/>
    <property type="molecule type" value="Genomic_DNA"/>
</dbReference>
<evidence type="ECO:0000313" key="1">
    <source>
        <dbReference type="EMBL" id="RMM03753.1"/>
    </source>
</evidence>
<proteinExistence type="predicted"/>
<protein>
    <submittedName>
        <fullName evidence="1">Coronafacic acid polyketide synthetase II</fullName>
    </submittedName>
</protein>
<reference evidence="1 2" key="1">
    <citation type="submission" date="2018-08" db="EMBL/GenBank/DDBJ databases">
        <title>Recombination of ecologically and evolutionarily significant loci maintains genetic cohesion in the Pseudomonas syringae species complex.</title>
        <authorList>
            <person name="Dillon M."/>
            <person name="Thakur S."/>
            <person name="Almeida R.N.D."/>
            <person name="Weir B.S."/>
            <person name="Guttman D.S."/>
        </authorList>
    </citation>
    <scope>NUCLEOTIDE SEQUENCE [LARGE SCALE GENOMIC DNA]</scope>
    <source>
        <strain evidence="1 2">88_10</strain>
    </source>
</reference>
<gene>
    <name evidence="1" type="ORF">APX70_07344</name>
</gene>
<comment type="caution">
    <text evidence="1">The sequence shown here is derived from an EMBL/GenBank/DDBJ whole genome shotgun (WGS) entry which is preliminary data.</text>
</comment>
<dbReference type="Gene3D" id="3.40.50.1820">
    <property type="entry name" value="alpha/beta hydrolase"/>
    <property type="match status" value="1"/>
</dbReference>
<dbReference type="Proteomes" id="UP000282378">
    <property type="component" value="Unassembled WGS sequence"/>
</dbReference>